<feature type="transmembrane region" description="Helical" evidence="6">
    <location>
        <begin position="36"/>
        <end position="57"/>
    </location>
</feature>
<dbReference type="AlphaFoldDB" id="A0A511N1F2"/>
<sequence length="170" mass="18960">MKDDWNNEKAQPHWKTDFSVDWDQTSYITRREFTRFLTLSSAALGVGTTLIAVAGMGKRPQEHHVRKELGSVDQIKHGSQMAFKYPDDGLPALLVRHEDGSFSAFSQKCPHLGCHVFYEEHSKKLECPCHEGFFDAKTGEVLAGPPQRGLSRIDLEVQDGKIYAIGGGGE</sequence>
<dbReference type="InterPro" id="IPR036922">
    <property type="entry name" value="Rieske_2Fe-2S_sf"/>
</dbReference>
<dbReference type="Pfam" id="PF00355">
    <property type="entry name" value="Rieske"/>
    <property type="match status" value="1"/>
</dbReference>
<evidence type="ECO:0000256" key="2">
    <source>
        <dbReference type="ARBA" id="ARBA00022723"/>
    </source>
</evidence>
<keyword evidence="1" id="KW-0001">2Fe-2S</keyword>
<evidence type="ECO:0000256" key="3">
    <source>
        <dbReference type="ARBA" id="ARBA00023004"/>
    </source>
</evidence>
<keyword evidence="3" id="KW-0408">Iron</keyword>
<gene>
    <name evidence="8" type="ORF">DC3_19230</name>
</gene>
<evidence type="ECO:0000259" key="7">
    <source>
        <dbReference type="PROSITE" id="PS51296"/>
    </source>
</evidence>
<dbReference type="InterPro" id="IPR014349">
    <property type="entry name" value="Rieske_Fe-S_prot"/>
</dbReference>
<evidence type="ECO:0000256" key="6">
    <source>
        <dbReference type="SAM" id="Phobius"/>
    </source>
</evidence>
<dbReference type="EMBL" id="BJXB01000007">
    <property type="protein sequence ID" value="GEM46288.1"/>
    <property type="molecule type" value="Genomic_DNA"/>
</dbReference>
<feature type="domain" description="Rieske" evidence="7">
    <location>
        <begin position="67"/>
        <end position="164"/>
    </location>
</feature>
<evidence type="ECO:0000313" key="9">
    <source>
        <dbReference type="Proteomes" id="UP000321306"/>
    </source>
</evidence>
<dbReference type="GO" id="GO:0051537">
    <property type="term" value="F:2 iron, 2 sulfur cluster binding"/>
    <property type="evidence" value="ECO:0007669"/>
    <property type="project" value="UniProtKB-KW"/>
</dbReference>
<keyword evidence="6" id="KW-0812">Transmembrane</keyword>
<keyword evidence="4" id="KW-0411">Iron-sulfur</keyword>
<dbReference type="InterPro" id="IPR017941">
    <property type="entry name" value="Rieske_2Fe-2S"/>
</dbReference>
<keyword evidence="6" id="KW-1133">Transmembrane helix</keyword>
<dbReference type="RefSeq" id="WP_146884106.1">
    <property type="nucleotide sequence ID" value="NZ_BJXB01000007.1"/>
</dbReference>
<evidence type="ECO:0000256" key="1">
    <source>
        <dbReference type="ARBA" id="ARBA00022714"/>
    </source>
</evidence>
<evidence type="ECO:0000256" key="5">
    <source>
        <dbReference type="ARBA" id="ARBA00023157"/>
    </source>
</evidence>
<organism evidence="8 9">
    <name type="scientific">Deinococcus cellulosilyticus (strain DSM 18568 / NBRC 106333 / KACC 11606 / 5516J-15)</name>
    <dbReference type="NCBI Taxonomy" id="1223518"/>
    <lineage>
        <taxon>Bacteria</taxon>
        <taxon>Thermotogati</taxon>
        <taxon>Deinococcota</taxon>
        <taxon>Deinococci</taxon>
        <taxon>Deinococcales</taxon>
        <taxon>Deinococcaceae</taxon>
        <taxon>Deinococcus</taxon>
    </lineage>
</organism>
<comment type="caution">
    <text evidence="8">The sequence shown here is derived from an EMBL/GenBank/DDBJ whole genome shotgun (WGS) entry which is preliminary data.</text>
</comment>
<dbReference type="OrthoDB" id="9802613at2"/>
<dbReference type="Proteomes" id="UP000321306">
    <property type="component" value="Unassembled WGS sequence"/>
</dbReference>
<protein>
    <submittedName>
        <fullName evidence="8">Tat pathway signal sequence domain protein</fullName>
    </submittedName>
</protein>
<evidence type="ECO:0000256" key="4">
    <source>
        <dbReference type="ARBA" id="ARBA00023014"/>
    </source>
</evidence>
<dbReference type="PANTHER" id="PTHR10134">
    <property type="entry name" value="CYTOCHROME B-C1 COMPLEX SUBUNIT RIESKE, MITOCHONDRIAL"/>
    <property type="match status" value="1"/>
</dbReference>
<keyword evidence="9" id="KW-1185">Reference proteome</keyword>
<dbReference type="GO" id="GO:0046872">
    <property type="term" value="F:metal ion binding"/>
    <property type="evidence" value="ECO:0007669"/>
    <property type="project" value="UniProtKB-KW"/>
</dbReference>
<keyword evidence="2" id="KW-0479">Metal-binding</keyword>
<proteinExistence type="predicted"/>
<reference evidence="8 9" key="1">
    <citation type="submission" date="2019-07" db="EMBL/GenBank/DDBJ databases">
        <title>Whole genome shotgun sequence of Deinococcus cellulosilyticus NBRC 106333.</title>
        <authorList>
            <person name="Hosoyama A."/>
            <person name="Uohara A."/>
            <person name="Ohji S."/>
            <person name="Ichikawa N."/>
        </authorList>
    </citation>
    <scope>NUCLEOTIDE SEQUENCE [LARGE SCALE GENOMIC DNA]</scope>
    <source>
        <strain evidence="8 9">NBRC 106333</strain>
    </source>
</reference>
<keyword evidence="5" id="KW-1015">Disulfide bond</keyword>
<dbReference type="PROSITE" id="PS51296">
    <property type="entry name" value="RIESKE"/>
    <property type="match status" value="1"/>
</dbReference>
<keyword evidence="6" id="KW-0472">Membrane</keyword>
<dbReference type="Gene3D" id="2.102.10.10">
    <property type="entry name" value="Rieske [2Fe-2S] iron-sulphur domain"/>
    <property type="match status" value="1"/>
</dbReference>
<dbReference type="SUPFAM" id="SSF50022">
    <property type="entry name" value="ISP domain"/>
    <property type="match status" value="1"/>
</dbReference>
<evidence type="ECO:0000313" key="8">
    <source>
        <dbReference type="EMBL" id="GEM46288.1"/>
    </source>
</evidence>
<name>A0A511N1F2_DEIC1</name>
<accession>A0A511N1F2</accession>